<gene>
    <name evidence="2" type="ORF">CPM_1580</name>
</gene>
<protein>
    <submittedName>
        <fullName evidence="2">Cupin</fullName>
    </submittedName>
</protein>
<dbReference type="Proteomes" id="UP000187822">
    <property type="component" value="Chromosome I"/>
</dbReference>
<accession>A0A1R4A8U4</accession>
<dbReference type="SUPFAM" id="SSF51182">
    <property type="entry name" value="RmlC-like cupins"/>
    <property type="match status" value="1"/>
</dbReference>
<dbReference type="InterPro" id="IPR013096">
    <property type="entry name" value="Cupin_2"/>
</dbReference>
<proteinExistence type="predicted"/>
<reference evidence="3" key="1">
    <citation type="submission" date="2016-06" db="EMBL/GenBank/DDBJ databases">
        <authorList>
            <person name="Toshchakov V.S."/>
        </authorList>
    </citation>
    <scope>NUCLEOTIDE SEQUENCE [LARGE SCALE GENOMIC DNA]</scope>
    <source>
        <strain>PM4 (JCM 30641</strain>
        <strain evidence="3">\VKM B-2940)</strain>
    </source>
</reference>
<dbReference type="InterPro" id="IPR014710">
    <property type="entry name" value="RmlC-like_jellyroll"/>
</dbReference>
<dbReference type="EMBL" id="LT719092">
    <property type="protein sequence ID" value="SJK85367.1"/>
    <property type="molecule type" value="Genomic_DNA"/>
</dbReference>
<dbReference type="Gene3D" id="2.60.120.10">
    <property type="entry name" value="Jelly Rolls"/>
    <property type="match status" value="1"/>
</dbReference>
<sequence length="295" mass="33981">MKTMKAILTKKETGTEQIRLDLAWELFFPGSIGKHPHYSDLLYPFTNWLWTVLGNQSGFMRQEQNVTKIFKINDMEESSLVFLIRILSMWFDEVIIDIDDESNKNQWTFPITNVYDENLDESEKAQQLIAENYSFRNLMPLLGPSRVFATVELLGPDQVSARLHSHSTIDEFYLILDGTATLRMNGKERVVKRGDFISKPAGPDLTSQILADQGTSVRILDIEVHPNADPRTKEVVHYPDHGEILLHGHGWSSIIPDSALMNTNEFDKNYEKGYYRKKDGSWEPKDIPGYEKRID</sequence>
<evidence type="ECO:0000313" key="3">
    <source>
        <dbReference type="Proteomes" id="UP000187822"/>
    </source>
</evidence>
<dbReference type="InterPro" id="IPR011051">
    <property type="entry name" value="RmlC_Cupin_sf"/>
</dbReference>
<dbReference type="Pfam" id="PF07883">
    <property type="entry name" value="Cupin_2"/>
    <property type="match status" value="1"/>
</dbReference>
<evidence type="ECO:0000259" key="1">
    <source>
        <dbReference type="Pfam" id="PF07883"/>
    </source>
</evidence>
<keyword evidence="3" id="KW-1185">Reference proteome</keyword>
<evidence type="ECO:0000313" key="2">
    <source>
        <dbReference type="EMBL" id="SJK85367.1"/>
    </source>
</evidence>
<organism evidence="2 3">
    <name type="scientific">Cuniculiplasma divulgatum</name>
    <dbReference type="NCBI Taxonomy" id="1673428"/>
    <lineage>
        <taxon>Archaea</taxon>
        <taxon>Methanobacteriati</taxon>
        <taxon>Thermoplasmatota</taxon>
        <taxon>Thermoplasmata</taxon>
        <taxon>Thermoplasmatales</taxon>
        <taxon>Cuniculiplasmataceae</taxon>
        <taxon>Cuniculiplasma</taxon>
    </lineage>
</organism>
<name>A0A1R4A8U4_9ARCH</name>
<dbReference type="KEGG" id="cdiv:CPM_1580"/>
<dbReference type="AlphaFoldDB" id="A0A1R4A8U4"/>
<feature type="domain" description="Cupin type-2" evidence="1">
    <location>
        <begin position="153"/>
        <end position="202"/>
    </location>
</feature>